<dbReference type="InterPro" id="IPR039303">
    <property type="entry name" value="CCDC50"/>
</dbReference>
<evidence type="ECO:0000256" key="1">
    <source>
        <dbReference type="SAM" id="MobiDB-lite"/>
    </source>
</evidence>
<dbReference type="AlphaFoldDB" id="A0A401T2X4"/>
<gene>
    <name evidence="2" type="ORF">chiPu_0015478</name>
</gene>
<accession>A0A401T2X4</accession>
<feature type="region of interest" description="Disordered" evidence="1">
    <location>
        <begin position="120"/>
        <end position="139"/>
    </location>
</feature>
<dbReference type="OrthoDB" id="9994767at2759"/>
<reference evidence="2 3" key="1">
    <citation type="journal article" date="2018" name="Nat. Ecol. Evol.">
        <title>Shark genomes provide insights into elasmobranch evolution and the origin of vertebrates.</title>
        <authorList>
            <person name="Hara Y"/>
            <person name="Yamaguchi K"/>
            <person name="Onimaru K"/>
            <person name="Kadota M"/>
            <person name="Koyanagi M"/>
            <person name="Keeley SD"/>
            <person name="Tatsumi K"/>
            <person name="Tanaka K"/>
            <person name="Motone F"/>
            <person name="Kageyama Y"/>
            <person name="Nozu R"/>
            <person name="Adachi N"/>
            <person name="Nishimura O"/>
            <person name="Nakagawa R"/>
            <person name="Tanegashima C"/>
            <person name="Kiyatake I"/>
            <person name="Matsumoto R"/>
            <person name="Murakumo K"/>
            <person name="Nishida K"/>
            <person name="Terakita A"/>
            <person name="Kuratani S"/>
            <person name="Sato K"/>
            <person name="Hyodo S Kuraku.S."/>
        </authorList>
    </citation>
    <scope>NUCLEOTIDE SEQUENCE [LARGE SCALE GENOMIC DNA]</scope>
</reference>
<feature type="region of interest" description="Disordered" evidence="1">
    <location>
        <begin position="153"/>
        <end position="309"/>
    </location>
</feature>
<name>A0A401T2X4_CHIPU</name>
<dbReference type="OMA" id="WHGHEQN"/>
<feature type="compositionally biased region" description="Basic and acidic residues" evidence="1">
    <location>
        <begin position="239"/>
        <end position="251"/>
    </location>
</feature>
<keyword evidence="3" id="KW-1185">Reference proteome</keyword>
<evidence type="ECO:0000313" key="2">
    <source>
        <dbReference type="EMBL" id="GCC36978.1"/>
    </source>
</evidence>
<comment type="caution">
    <text evidence="2">The sequence shown here is derived from an EMBL/GenBank/DDBJ whole genome shotgun (WGS) entry which is preliminary data.</text>
</comment>
<dbReference type="Proteomes" id="UP000287033">
    <property type="component" value="Unassembled WGS sequence"/>
</dbReference>
<feature type="compositionally biased region" description="Basic and acidic residues" evidence="1">
    <location>
        <begin position="153"/>
        <end position="176"/>
    </location>
</feature>
<evidence type="ECO:0000313" key="3">
    <source>
        <dbReference type="Proteomes" id="UP000287033"/>
    </source>
</evidence>
<proteinExistence type="predicted"/>
<feature type="compositionally biased region" description="Pro residues" evidence="1">
    <location>
        <begin position="255"/>
        <end position="266"/>
    </location>
</feature>
<organism evidence="2 3">
    <name type="scientific">Chiloscyllium punctatum</name>
    <name type="common">Brownbanded bambooshark</name>
    <name type="synonym">Hemiscyllium punctatum</name>
    <dbReference type="NCBI Taxonomy" id="137246"/>
    <lineage>
        <taxon>Eukaryota</taxon>
        <taxon>Metazoa</taxon>
        <taxon>Chordata</taxon>
        <taxon>Craniata</taxon>
        <taxon>Vertebrata</taxon>
        <taxon>Chondrichthyes</taxon>
        <taxon>Elasmobranchii</taxon>
        <taxon>Galeomorphii</taxon>
        <taxon>Galeoidea</taxon>
        <taxon>Orectolobiformes</taxon>
        <taxon>Hemiscylliidae</taxon>
        <taxon>Chiloscyllium</taxon>
    </lineage>
</organism>
<dbReference type="EMBL" id="BEZZ01000921">
    <property type="protein sequence ID" value="GCC36978.1"/>
    <property type="molecule type" value="Genomic_DNA"/>
</dbReference>
<protein>
    <submittedName>
        <fullName evidence="2">Uncharacterized protein</fullName>
    </submittedName>
</protein>
<sequence>MLSSEELDSQYAKVVQEEIEKHVAESLQREEQDKEVARRLQQDEELRDQRRLVLEAEMYAAGDEMHRPPGRRLWHGHEQNPLESEVAQLNLSDSYESDQEQLQRDEALARLLQEEEEVRMVQMRSRSQRNQEEDFRAAQVAQDEEIAKYIQRQELKAHKQSKRLEQRLARREHSGESSECSETPKKRNQPASSRQERLNSEGFPSPRGEQPPERGQSPTEQLQRSRHLFPRNIAEELDPTFKSKHLEHTSDRFPAVPPALPQPCAVPPDGFYDYLDKSSKPAYASPTRRQEEKLVRQKSKEKKEGCKQQ</sequence>
<dbReference type="PANTHER" id="PTHR22115:SF5">
    <property type="entry name" value="COILED-COIL DOMAIN-CONTAINING PROTEIN 50-LIKE ISOFORM X1"/>
    <property type="match status" value="1"/>
</dbReference>
<dbReference type="PANTHER" id="PTHR22115">
    <property type="entry name" value="C3ORF6 PROTEIN-RELATED"/>
    <property type="match status" value="1"/>
</dbReference>